<organism evidence="3 4">
    <name type="scientific">Madurella fahalii</name>
    <dbReference type="NCBI Taxonomy" id="1157608"/>
    <lineage>
        <taxon>Eukaryota</taxon>
        <taxon>Fungi</taxon>
        <taxon>Dikarya</taxon>
        <taxon>Ascomycota</taxon>
        <taxon>Pezizomycotina</taxon>
        <taxon>Sordariomycetes</taxon>
        <taxon>Sordariomycetidae</taxon>
        <taxon>Sordariales</taxon>
        <taxon>Sordariales incertae sedis</taxon>
        <taxon>Madurella</taxon>
    </lineage>
</organism>
<dbReference type="InterPro" id="IPR025676">
    <property type="entry name" value="Clr5_dom"/>
</dbReference>
<gene>
    <name evidence="3" type="ORF">MFIFM68171_05656</name>
</gene>
<comment type="caution">
    <text evidence="3">The sequence shown here is derived from an EMBL/GenBank/DDBJ whole genome shotgun (WGS) entry which is preliminary data.</text>
</comment>
<name>A0ABQ0GCI1_9PEZI</name>
<proteinExistence type="predicted"/>
<feature type="domain" description="Clr5" evidence="2">
    <location>
        <begin position="127"/>
        <end position="174"/>
    </location>
</feature>
<feature type="region of interest" description="Disordered" evidence="1">
    <location>
        <begin position="109"/>
        <end position="129"/>
    </location>
</feature>
<accession>A0ABQ0GCI1</accession>
<evidence type="ECO:0000259" key="2">
    <source>
        <dbReference type="Pfam" id="PF14420"/>
    </source>
</evidence>
<dbReference type="RefSeq" id="XP_070917177.1">
    <property type="nucleotide sequence ID" value="XM_071061076.1"/>
</dbReference>
<protein>
    <recommendedName>
        <fullName evidence="2">Clr5 domain-containing protein</fullName>
    </recommendedName>
</protein>
<sequence>MNLVQDDFDVETLQNPLAAEDLQPFDGDPIIASGLVAQAAANQGLLAQKDIDNATQSFHSNHRPINKAVVDPGPNAASNIDGTNNRCLTNDLNTTVVLDFRPRHTQRKLSVSRTAPNRAAQHKSKISDKDWEDHKEIIRQLWIVEHHTMPELIRIMTRDYDFSATEKMYYAKFKDPNWAGFAKNKTKQNSGRVASLETPRRRAAQMLPPNSKRDKRDLVFLSAKSKNQADHQDNQVPLPHLDARTQLMDDTSVNTRKMHRALDVFVKGSFGFSAKVKGWSSDSFQLIAPPQVVDNSAAWETLMDQCHCMGLLTQLGLFRCLNSSLQKIFEGFNKLATQPGPVLLIYLWKICSSIFDVRLRTGIIVPGDDPRRGQPFALMRLFLHHMRRSFFLQLGRAHPVVHLMDALAYVLFNSSQEEFKYILGLGYATAIEALGHMIGADHSVVLTMSSHCAKQDWGSRAKLHETIVRARYETLLVEAERIQSRENTVSMLYNYTYTMSQGYGDSEFVFHLASRLRDQAERQCRDQIKVSNLQCGMHVRALVFSTGLLAKNYQWQDSSITCRQLDETIGILEHGDQECLIYALSLSRLLEAKLRARDNADARSEVRRRAEAVRSRIHAVRFCDVAENAPNEESNSGDYLTDIQTRRKREGNEFHTWLAVRVKDSGTM</sequence>
<dbReference type="Pfam" id="PF14420">
    <property type="entry name" value="Clr5"/>
    <property type="match status" value="1"/>
</dbReference>
<evidence type="ECO:0000313" key="3">
    <source>
        <dbReference type="EMBL" id="GAB1315446.1"/>
    </source>
</evidence>
<reference evidence="3 4" key="1">
    <citation type="submission" date="2024-09" db="EMBL/GenBank/DDBJ databases">
        <title>Itraconazole resistance in Madurella fahalii resulting from another homologue of gene encoding cytochrome P450 14-alpha sterol demethylase (CYP51).</title>
        <authorList>
            <person name="Yoshioka I."/>
            <person name="Fahal A.H."/>
            <person name="Kaneko S."/>
            <person name="Yaguchi T."/>
        </authorList>
    </citation>
    <scope>NUCLEOTIDE SEQUENCE [LARGE SCALE GENOMIC DNA]</scope>
    <source>
        <strain evidence="3 4">IFM 68171</strain>
    </source>
</reference>
<dbReference type="Proteomes" id="UP001628179">
    <property type="component" value="Unassembled WGS sequence"/>
</dbReference>
<evidence type="ECO:0000256" key="1">
    <source>
        <dbReference type="SAM" id="MobiDB-lite"/>
    </source>
</evidence>
<dbReference type="PANTHER" id="PTHR38788:SF3">
    <property type="entry name" value="CLR5 DOMAIN-CONTAINING PROTEIN"/>
    <property type="match status" value="1"/>
</dbReference>
<dbReference type="PANTHER" id="PTHR38788">
    <property type="entry name" value="CLR5 DOMAIN-CONTAINING PROTEIN"/>
    <property type="match status" value="1"/>
</dbReference>
<evidence type="ECO:0000313" key="4">
    <source>
        <dbReference type="Proteomes" id="UP001628179"/>
    </source>
</evidence>
<dbReference type="EMBL" id="BAAFSV010000003">
    <property type="protein sequence ID" value="GAB1315446.1"/>
    <property type="molecule type" value="Genomic_DNA"/>
</dbReference>
<dbReference type="GeneID" id="98176399"/>
<keyword evidence="4" id="KW-1185">Reference proteome</keyword>